<dbReference type="RefSeq" id="XP_010703547.1">
    <property type="nucleotide sequence ID" value="XM_010705245.1"/>
</dbReference>
<evidence type="ECO:0000313" key="6">
    <source>
        <dbReference type="Proteomes" id="UP000063063"/>
    </source>
</evidence>
<dbReference type="InterPro" id="IPR038765">
    <property type="entry name" value="Papain-like_cys_pep_sf"/>
</dbReference>
<keyword evidence="3" id="KW-0645">Protease</keyword>
<keyword evidence="3" id="KW-0963">Cytoplasm</keyword>
<dbReference type="PANTHER" id="PTHR13312">
    <property type="entry name" value="HIV-INDUCED PROTEIN-7-LIKE PROTEASE"/>
    <property type="match status" value="1"/>
</dbReference>
<keyword evidence="3" id="KW-0788">Thiol protease</keyword>
<dbReference type="GO" id="GO:0005829">
    <property type="term" value="C:cytosol"/>
    <property type="evidence" value="ECO:0007669"/>
    <property type="project" value="TreeGrafter"/>
</dbReference>
<dbReference type="KEGG" id="lpan:LPMP_356180"/>
<dbReference type="GO" id="GO:0005634">
    <property type="term" value="C:nucleus"/>
    <property type="evidence" value="ECO:0007669"/>
    <property type="project" value="TreeGrafter"/>
</dbReference>
<keyword evidence="6" id="KW-1185">Reference proteome</keyword>
<reference evidence="5 6" key="1">
    <citation type="journal article" date="2015" name="Sci. Rep.">
        <title>The genome of Leishmania panamensis: insights into genomics of the L. (Viannia) subgenus.</title>
        <authorList>
            <person name="Llanes A."/>
            <person name="Restrepo C.M."/>
            <person name="Vecchio G.D."/>
            <person name="Anguizola F.J."/>
            <person name="Lleonart R."/>
        </authorList>
    </citation>
    <scope>NUCLEOTIDE SEQUENCE [LARGE SCALE GENOMIC DNA]</scope>
    <source>
        <strain evidence="5 6">MHOM/PA/94/PSC-1</strain>
    </source>
</reference>
<evidence type="ECO:0000256" key="2">
    <source>
        <dbReference type="ARBA" id="ARBA00022801"/>
    </source>
</evidence>
<dbReference type="EMBL" id="CP009404">
    <property type="protein sequence ID" value="AIO02747.1"/>
    <property type="molecule type" value="Genomic_DNA"/>
</dbReference>
<gene>
    <name evidence="5" type="ORF">LPMP_356180</name>
</gene>
<dbReference type="Proteomes" id="UP000063063">
    <property type="component" value="Chromosome 35"/>
</dbReference>
<feature type="domain" description="OTU" evidence="4">
    <location>
        <begin position="232"/>
        <end position="355"/>
    </location>
</feature>
<organism evidence="5 6">
    <name type="scientific">Leishmania panamensis</name>
    <dbReference type="NCBI Taxonomy" id="5679"/>
    <lineage>
        <taxon>Eukaryota</taxon>
        <taxon>Discoba</taxon>
        <taxon>Euglenozoa</taxon>
        <taxon>Kinetoplastea</taxon>
        <taxon>Metakinetoplastina</taxon>
        <taxon>Trypanosomatida</taxon>
        <taxon>Trypanosomatidae</taxon>
        <taxon>Leishmaniinae</taxon>
        <taxon>Leishmania</taxon>
        <taxon>Leishmania guyanensis species complex</taxon>
    </lineage>
</organism>
<dbReference type="EC" id="3.4.19.12" evidence="3"/>
<comment type="subcellular location">
    <subcellularLocation>
        <location evidence="3">Cytoplasm</location>
    </subcellularLocation>
</comment>
<comment type="catalytic activity">
    <reaction evidence="1 3">
        <text>Thiol-dependent hydrolysis of ester, thioester, amide, peptide and isopeptide bonds formed by the C-terminal Gly of ubiquitin (a 76-residue protein attached to proteins as an intracellular targeting signal).</text>
        <dbReference type="EC" id="3.4.19.12"/>
    </reaction>
</comment>
<evidence type="ECO:0000313" key="5">
    <source>
        <dbReference type="EMBL" id="AIO02747.1"/>
    </source>
</evidence>
<sequence>MCAQVLMDGPNALSRSLSLYPCLLALSHMSVPHPRSTRLPYLVHMPLLVVFEPHTTQRTALDGDAPSVSLFFFLLRVGVCCLHRKALVSHLRWCTGSVFNRHRQASFQFPLTAVRTHAHTLPPKRHLWLIMSLSVRIRTPKTSTPVQVELNSSGTWGEAATLLSQKSGIALERLRVLAGFPPKAVELSASSPLSALMLRVNDMLIVQEGEARVLLGNTGQRYVPPAPEKAHFTRRRCPADNSCLFHACAYVLHDKSRTEGPQIRQECVKAVLDHPEMFNRNTLGMDPVAYAMWLSGKDSWGGAIELEILSFLYQTEIFALDLQSVSLQHFGTGMGYTVRAFLVYTGNHYDCIAMNPVYNSPSEHEDQTLFNSRDENVLARAKRFVAEEGQKVKEGRSA</sequence>
<keyword evidence="2 3" id="KW-0378">Hydrolase</keyword>
<dbReference type="CDD" id="cd22745">
    <property type="entry name" value="OTU_OTU1"/>
    <property type="match status" value="1"/>
</dbReference>
<keyword evidence="3" id="KW-0833">Ubl conjugation pathway</keyword>
<accession>A0A088SLQ9</accession>
<dbReference type="PANTHER" id="PTHR13312:SF0">
    <property type="entry name" value="UBIQUITIN THIOESTERASE OTU1"/>
    <property type="match status" value="1"/>
</dbReference>
<dbReference type="OrthoDB" id="65596at2759"/>
<dbReference type="AlphaFoldDB" id="A0A088SLQ9"/>
<dbReference type="eggNOG" id="KOG3288">
    <property type="taxonomic scope" value="Eukaryota"/>
</dbReference>
<dbReference type="Gene3D" id="3.10.20.90">
    <property type="entry name" value="Phosphatidylinositol 3-kinase Catalytic Subunit, Chain A, domain 1"/>
    <property type="match status" value="1"/>
</dbReference>
<dbReference type="VEuPathDB" id="TriTrypDB:LPMP_356180"/>
<dbReference type="GO" id="GO:0036503">
    <property type="term" value="P:ERAD pathway"/>
    <property type="evidence" value="ECO:0007669"/>
    <property type="project" value="TreeGrafter"/>
</dbReference>
<name>A0A088SLQ9_LEIPA</name>
<dbReference type="SUPFAM" id="SSF54001">
    <property type="entry name" value="Cysteine proteinases"/>
    <property type="match status" value="1"/>
</dbReference>
<evidence type="ECO:0000259" key="4">
    <source>
        <dbReference type="PROSITE" id="PS50802"/>
    </source>
</evidence>
<dbReference type="GO" id="GO:0030968">
    <property type="term" value="P:endoplasmic reticulum unfolded protein response"/>
    <property type="evidence" value="ECO:0007669"/>
    <property type="project" value="TreeGrafter"/>
</dbReference>
<proteinExistence type="predicted"/>
<protein>
    <recommendedName>
        <fullName evidence="3">Ubiquitin thioesterase OTU</fullName>
        <ecNumber evidence="3">3.4.19.12</ecNumber>
    </recommendedName>
</protein>
<comment type="function">
    <text evidence="3">Hydrolase that can remove conjugated ubiquitin from proteins and may therefore play an important regulatory role at the level of protein turnover by preventing degradation.</text>
</comment>
<dbReference type="PROSITE" id="PS50802">
    <property type="entry name" value="OTU"/>
    <property type="match status" value="1"/>
</dbReference>
<dbReference type="Gene3D" id="3.90.70.80">
    <property type="match status" value="1"/>
</dbReference>
<dbReference type="VEuPathDB" id="TriTrypDB:LPAL13_350070200"/>
<dbReference type="InterPro" id="IPR003323">
    <property type="entry name" value="OTU_dom"/>
</dbReference>
<dbReference type="FunFam" id="3.90.70.80:FF:000021">
    <property type="entry name" value="Ubiquitin thioesterase OTU1"/>
    <property type="match status" value="1"/>
</dbReference>
<dbReference type="GO" id="GO:0004843">
    <property type="term" value="F:cysteine-type deubiquitinase activity"/>
    <property type="evidence" value="ECO:0007669"/>
    <property type="project" value="UniProtKB-UniRule"/>
</dbReference>
<dbReference type="GO" id="GO:0016579">
    <property type="term" value="P:protein deubiquitination"/>
    <property type="evidence" value="ECO:0007669"/>
    <property type="project" value="TreeGrafter"/>
</dbReference>
<dbReference type="GeneID" id="22579646"/>
<evidence type="ECO:0000256" key="1">
    <source>
        <dbReference type="ARBA" id="ARBA00000707"/>
    </source>
</evidence>
<evidence type="ECO:0000256" key="3">
    <source>
        <dbReference type="RuleBase" id="RU367104"/>
    </source>
</evidence>